<protein>
    <submittedName>
        <fullName evidence="1">Uncharacterized protein</fullName>
    </submittedName>
</protein>
<keyword evidence="2" id="KW-1185">Reference proteome</keyword>
<dbReference type="Proteomes" id="UP000763557">
    <property type="component" value="Unassembled WGS sequence"/>
</dbReference>
<sequence>MINSPYTRWEGDDLHGRHPVLTPVWVRLDWIYVRVRGAPVHTIAHGLDMTGEVHGFLYGWWPTVKGNWLGVVNFAIPYADGRRDKLEVHDQLVPDYALRKRE</sequence>
<reference evidence="1 2" key="1">
    <citation type="submission" date="2020-01" db="EMBL/GenBank/DDBJ databases">
        <title>Kibdelosporangium persica a novel Actinomycetes from a hot desert in Iran.</title>
        <authorList>
            <person name="Safaei N."/>
            <person name="Zaburannyi N."/>
            <person name="Mueller R."/>
            <person name="Wink J."/>
        </authorList>
    </citation>
    <scope>NUCLEOTIDE SEQUENCE [LARGE SCALE GENOMIC DNA]</scope>
    <source>
        <strain evidence="1 2">4NS15</strain>
    </source>
</reference>
<name>A0ABX2F395_9PSEU</name>
<comment type="caution">
    <text evidence="1">The sequence shown here is derived from an EMBL/GenBank/DDBJ whole genome shotgun (WGS) entry which is preliminary data.</text>
</comment>
<organism evidence="1 2">
    <name type="scientific">Kibdelosporangium persicum</name>
    <dbReference type="NCBI Taxonomy" id="2698649"/>
    <lineage>
        <taxon>Bacteria</taxon>
        <taxon>Bacillati</taxon>
        <taxon>Actinomycetota</taxon>
        <taxon>Actinomycetes</taxon>
        <taxon>Pseudonocardiales</taxon>
        <taxon>Pseudonocardiaceae</taxon>
        <taxon>Kibdelosporangium</taxon>
    </lineage>
</organism>
<gene>
    <name evidence="1" type="ORF">GC106_30140</name>
</gene>
<dbReference type="EMBL" id="JAAATY010000007">
    <property type="protein sequence ID" value="NRN65799.1"/>
    <property type="molecule type" value="Genomic_DNA"/>
</dbReference>
<evidence type="ECO:0000313" key="2">
    <source>
        <dbReference type="Proteomes" id="UP000763557"/>
    </source>
</evidence>
<accession>A0ABX2F395</accession>
<evidence type="ECO:0000313" key="1">
    <source>
        <dbReference type="EMBL" id="NRN65799.1"/>
    </source>
</evidence>
<proteinExistence type="predicted"/>